<keyword evidence="1" id="KW-0732">Signal</keyword>
<proteinExistence type="predicted"/>
<dbReference type="InterPro" id="IPR050955">
    <property type="entry name" value="Plant_Biomass_Hydrol_Est"/>
</dbReference>
<protein>
    <submittedName>
        <fullName evidence="3">Poly(Hydroxyalkanoate) depolymerase family esterase</fullName>
    </submittedName>
</protein>
<keyword evidence="4" id="KW-1185">Reference proteome</keyword>
<dbReference type="Gene3D" id="3.40.50.1820">
    <property type="entry name" value="alpha/beta hydrolase"/>
    <property type="match status" value="1"/>
</dbReference>
<dbReference type="RefSeq" id="WP_184836512.1">
    <property type="nucleotide sequence ID" value="NZ_JACHMN010000002.1"/>
</dbReference>
<dbReference type="EMBL" id="JACHMN010000002">
    <property type="protein sequence ID" value="MBB5869703.1"/>
    <property type="molecule type" value="Genomic_DNA"/>
</dbReference>
<gene>
    <name evidence="3" type="ORF">F4553_003082</name>
</gene>
<dbReference type="GO" id="GO:0005576">
    <property type="term" value="C:extracellular region"/>
    <property type="evidence" value="ECO:0007669"/>
    <property type="project" value="InterPro"/>
</dbReference>
<dbReference type="Pfam" id="PF10503">
    <property type="entry name" value="Esterase_PHB"/>
    <property type="match status" value="1"/>
</dbReference>
<dbReference type="PANTHER" id="PTHR43037">
    <property type="entry name" value="UNNAMED PRODUCT-RELATED"/>
    <property type="match status" value="1"/>
</dbReference>
<evidence type="ECO:0000256" key="1">
    <source>
        <dbReference type="ARBA" id="ARBA00022729"/>
    </source>
</evidence>
<evidence type="ECO:0000256" key="2">
    <source>
        <dbReference type="ARBA" id="ARBA00022801"/>
    </source>
</evidence>
<organism evidence="3 4">
    <name type="scientific">Allocatelliglobosispora scoriae</name>
    <dbReference type="NCBI Taxonomy" id="643052"/>
    <lineage>
        <taxon>Bacteria</taxon>
        <taxon>Bacillati</taxon>
        <taxon>Actinomycetota</taxon>
        <taxon>Actinomycetes</taxon>
        <taxon>Micromonosporales</taxon>
        <taxon>Micromonosporaceae</taxon>
        <taxon>Allocatelliglobosispora</taxon>
    </lineage>
</organism>
<dbReference type="NCBIfam" id="TIGR01840">
    <property type="entry name" value="esterase_phb"/>
    <property type="match status" value="1"/>
</dbReference>
<dbReference type="GO" id="GO:0016787">
    <property type="term" value="F:hydrolase activity"/>
    <property type="evidence" value="ECO:0007669"/>
    <property type="project" value="UniProtKB-KW"/>
</dbReference>
<dbReference type="InterPro" id="IPR010126">
    <property type="entry name" value="Esterase_phb"/>
</dbReference>
<dbReference type="Proteomes" id="UP000587527">
    <property type="component" value="Unassembled WGS sequence"/>
</dbReference>
<evidence type="ECO:0000313" key="4">
    <source>
        <dbReference type="Proteomes" id="UP000587527"/>
    </source>
</evidence>
<evidence type="ECO:0000313" key="3">
    <source>
        <dbReference type="EMBL" id="MBB5869703.1"/>
    </source>
</evidence>
<sequence>MSVSSPDRPARTRFRRAVTALTIALIAALLPAVPARAAGGSYFAGVYVSLTGTRDYHGYVPSSYRAGTPMPLLVALHGCTENDVGFDLLSGWSALAERRGFIVVFPDQATIVNPAQCWNWPLGTNQHRGWGEPSIIAGITSRMRSQFTVDSRRIFTTGVSAGGVMANIMAVTYPDVFAAASIMAGCEYECDLLRLRTPDQAGRDAYREMGSRARPVPVIIFQGTADLIVPPVTADRIAGQWAQADDLAADGGIDDGDVDATADEVIAGQVPGGRSFTRSVYRSTSGSVLIEKYLIDGAGHAYPGGCSCSLFGDPSGPDASGLTWDFFLAHPKV</sequence>
<comment type="caution">
    <text evidence="3">The sequence shown here is derived from an EMBL/GenBank/DDBJ whole genome shotgun (WGS) entry which is preliminary data.</text>
</comment>
<dbReference type="InterPro" id="IPR029058">
    <property type="entry name" value="AB_hydrolase_fold"/>
</dbReference>
<name>A0A841BS19_9ACTN</name>
<dbReference type="SUPFAM" id="SSF53474">
    <property type="entry name" value="alpha/beta-Hydrolases"/>
    <property type="match status" value="1"/>
</dbReference>
<accession>A0A841BS19</accession>
<dbReference type="PANTHER" id="PTHR43037:SF1">
    <property type="entry name" value="BLL1128 PROTEIN"/>
    <property type="match status" value="1"/>
</dbReference>
<keyword evidence="2" id="KW-0378">Hydrolase</keyword>
<dbReference type="AlphaFoldDB" id="A0A841BS19"/>
<reference evidence="3 4" key="1">
    <citation type="submission" date="2020-08" db="EMBL/GenBank/DDBJ databases">
        <title>Sequencing the genomes of 1000 actinobacteria strains.</title>
        <authorList>
            <person name="Klenk H.-P."/>
        </authorList>
    </citation>
    <scope>NUCLEOTIDE SEQUENCE [LARGE SCALE GENOMIC DNA]</scope>
    <source>
        <strain evidence="3 4">DSM 45362</strain>
    </source>
</reference>